<dbReference type="Gene3D" id="1.10.4020.10">
    <property type="entry name" value="DNA breaking-rejoining enzymes"/>
    <property type="match status" value="1"/>
</dbReference>
<feature type="region of interest" description="Disordered" evidence="1">
    <location>
        <begin position="42"/>
        <end position="68"/>
    </location>
</feature>
<dbReference type="InterPro" id="IPR038269">
    <property type="entry name" value="SCAN_sf"/>
</dbReference>
<gene>
    <name evidence="3" type="primary">LOC129924620</name>
</gene>
<dbReference type="GeneID" id="129924620"/>
<feature type="compositionally biased region" description="Basic and acidic residues" evidence="1">
    <location>
        <begin position="309"/>
        <end position="325"/>
    </location>
</feature>
<evidence type="ECO:0000256" key="1">
    <source>
        <dbReference type="SAM" id="MobiDB-lite"/>
    </source>
</evidence>
<feature type="compositionally biased region" description="Basic and acidic residues" evidence="1">
    <location>
        <begin position="94"/>
        <end position="116"/>
    </location>
</feature>
<feature type="region of interest" description="Disordered" evidence="1">
    <location>
        <begin position="309"/>
        <end position="394"/>
    </location>
</feature>
<feature type="compositionally biased region" description="Polar residues" evidence="1">
    <location>
        <begin position="326"/>
        <end position="345"/>
    </location>
</feature>
<dbReference type="SUPFAM" id="SSF50630">
    <property type="entry name" value="Acid proteases"/>
    <property type="match status" value="1"/>
</dbReference>
<evidence type="ECO:0000313" key="2">
    <source>
        <dbReference type="Proteomes" id="UP001165740"/>
    </source>
</evidence>
<proteinExistence type="predicted"/>
<protein>
    <submittedName>
        <fullName evidence="3">Uncharacterized protein LOC129924620</fullName>
    </submittedName>
</protein>
<dbReference type="AlphaFoldDB" id="A0A9W2ZNS0"/>
<feature type="compositionally biased region" description="Low complexity" evidence="1">
    <location>
        <begin position="119"/>
        <end position="138"/>
    </location>
</feature>
<dbReference type="Gene3D" id="2.40.70.10">
    <property type="entry name" value="Acid Proteases"/>
    <property type="match status" value="1"/>
</dbReference>
<organism evidence="2 3">
    <name type="scientific">Biomphalaria glabrata</name>
    <name type="common">Bloodfluke planorb</name>
    <name type="synonym">Freshwater snail</name>
    <dbReference type="NCBI Taxonomy" id="6526"/>
    <lineage>
        <taxon>Eukaryota</taxon>
        <taxon>Metazoa</taxon>
        <taxon>Spiralia</taxon>
        <taxon>Lophotrochozoa</taxon>
        <taxon>Mollusca</taxon>
        <taxon>Gastropoda</taxon>
        <taxon>Heterobranchia</taxon>
        <taxon>Euthyneura</taxon>
        <taxon>Panpulmonata</taxon>
        <taxon>Hygrophila</taxon>
        <taxon>Lymnaeoidea</taxon>
        <taxon>Planorbidae</taxon>
        <taxon>Biomphalaria</taxon>
    </lineage>
</organism>
<dbReference type="RefSeq" id="XP_055876697.1">
    <property type="nucleotide sequence ID" value="XM_056020722.1"/>
</dbReference>
<feature type="compositionally biased region" description="Polar residues" evidence="1">
    <location>
        <begin position="643"/>
        <end position="653"/>
    </location>
</feature>
<dbReference type="PANTHER" id="PTHR46888">
    <property type="entry name" value="ZINC KNUCKLE DOMAINCONTAINING PROTEIN-RELATED"/>
    <property type="match status" value="1"/>
</dbReference>
<dbReference type="OrthoDB" id="115183at2759"/>
<accession>A0A9W2ZNS0</accession>
<reference evidence="3" key="1">
    <citation type="submission" date="2025-08" db="UniProtKB">
        <authorList>
            <consortium name="RefSeq"/>
        </authorList>
    </citation>
    <scope>IDENTIFICATION</scope>
</reference>
<feature type="region of interest" description="Disordered" evidence="1">
    <location>
        <begin position="774"/>
        <end position="793"/>
    </location>
</feature>
<dbReference type="PANTHER" id="PTHR46888:SF1">
    <property type="entry name" value="RIBONUCLEASE H"/>
    <property type="match status" value="1"/>
</dbReference>
<name>A0A9W2ZNS0_BIOGL</name>
<dbReference type="SUPFAM" id="SSF47353">
    <property type="entry name" value="Retrovirus capsid dimerization domain-like"/>
    <property type="match status" value="1"/>
</dbReference>
<sequence length="793" mass="88869">MASGTRSKADSDMKQKIAELRELAAVLYDDEAKQKEYVRAEFEKEREESRKEKEREHEIAMEREKREAEVAIAKEKEKKEAEIAIAIAKEKEITEREREKEKQITERERITAEKENGTASQASSGSRPASPASQQSSSNGLPHMPMEHFDDKTENIEVYLVRFEEVASYYGLPEEKWCFRLSQCLRGKAYEVYSKLPSGQREDYAALKQALLVQFELTAEAYQKKFRTSRLERRETYGNLCDTLDKYLKRWHTLSELPETLDGLVSLILAEQLLECMPNEVKIFVREQQAATPADIASAADRYATARKDVKDIKSKTSASDKPEDQPTSSNKHAPSSQPSPFTKPQHQKAPIQRPATPTSYDRRSHPPRHGQTNNHHRDRNSTSDHRPNRQHQVPRTVSAMTELPEPSLHNQPSPLDEEEEDYYVISALTVAPEPTACGLTQPIPPHPIVSPPGVEIILINGSPVQALFDSGCEVSSVISKALVDPSDLTGGSVTVQSLDRGIPPKVYPIARVHVECKYVHGTIDAVVMDSPVYDFVLGSRYIRLGVVDKPYFSLPVGRTTKQKGGSNQPVGSPGRHSNKSFTGSSAKLKPRHPGTDTAGKSRGKRNNYTREGPFNSCSSAIKPLIPGTGTARKSRGKRNTYTRESSCNSRSSAIKPLMPGTDPARKSQRKVNLHSRESGPHHGSTHTIRPLFPDIDRVWKMRGKPINRTREETPHYGFRDKPRPTYAHWALRHNVHPTYWSAPRKRCTQSYLPGLFPQVSRIAPSTWKSACGQNIGDSGPLGRTPLWTSATS</sequence>
<keyword evidence="2" id="KW-1185">Reference proteome</keyword>
<dbReference type="CDD" id="cd00303">
    <property type="entry name" value="retropepsin_like"/>
    <property type="match status" value="1"/>
</dbReference>
<dbReference type="InterPro" id="IPR021109">
    <property type="entry name" value="Peptidase_aspartic_dom_sf"/>
</dbReference>
<feature type="region of interest" description="Disordered" evidence="1">
    <location>
        <begin position="94"/>
        <end position="148"/>
    </location>
</feature>
<dbReference type="Proteomes" id="UP001165740">
    <property type="component" value="Chromosome 2"/>
</dbReference>
<feature type="region of interest" description="Disordered" evidence="1">
    <location>
        <begin position="556"/>
        <end position="690"/>
    </location>
</feature>
<evidence type="ECO:0000313" key="3">
    <source>
        <dbReference type="RefSeq" id="XP_055876697.1"/>
    </source>
</evidence>